<proteinExistence type="predicted"/>
<keyword evidence="3" id="KW-1185">Reference proteome</keyword>
<dbReference type="Proteomes" id="UP000239898">
    <property type="component" value="Unassembled WGS sequence"/>
</dbReference>
<evidence type="ECO:0000313" key="3">
    <source>
        <dbReference type="Proteomes" id="UP000239898"/>
    </source>
</evidence>
<dbReference type="Gene3D" id="1.25.40.10">
    <property type="entry name" value="Tetratricopeptide repeat domain"/>
    <property type="match status" value="1"/>
</dbReference>
<accession>A0A2S6ZAV2</accession>
<gene>
    <name evidence="2" type="ORF">XthCFBP4691_18590</name>
</gene>
<dbReference type="AlphaFoldDB" id="A0A2S6ZAV2"/>
<dbReference type="EMBL" id="MIGX01000157">
    <property type="protein sequence ID" value="PPT79674.1"/>
    <property type="molecule type" value="Genomic_DNA"/>
</dbReference>
<dbReference type="InterPro" id="IPR011990">
    <property type="entry name" value="TPR-like_helical_dom_sf"/>
</dbReference>
<dbReference type="SUPFAM" id="SSF48452">
    <property type="entry name" value="TPR-like"/>
    <property type="match status" value="1"/>
</dbReference>
<dbReference type="InterPro" id="IPR010323">
    <property type="entry name" value="DUF924"/>
</dbReference>
<evidence type="ECO:0008006" key="4">
    <source>
        <dbReference type="Google" id="ProtNLM"/>
    </source>
</evidence>
<organism evidence="2 3">
    <name type="scientific">Xanthomonas theicola</name>
    <dbReference type="NCBI Taxonomy" id="56464"/>
    <lineage>
        <taxon>Bacteria</taxon>
        <taxon>Pseudomonadati</taxon>
        <taxon>Pseudomonadota</taxon>
        <taxon>Gammaproteobacteria</taxon>
        <taxon>Lysobacterales</taxon>
        <taxon>Lysobacteraceae</taxon>
        <taxon>Xanthomonas</taxon>
    </lineage>
</organism>
<evidence type="ECO:0000256" key="1">
    <source>
        <dbReference type="SAM" id="MobiDB-lite"/>
    </source>
</evidence>
<evidence type="ECO:0000313" key="2">
    <source>
        <dbReference type="EMBL" id="PPT79674.1"/>
    </source>
</evidence>
<name>A0A2S6ZAV2_9XANT</name>
<feature type="region of interest" description="Disordered" evidence="1">
    <location>
        <begin position="32"/>
        <end position="56"/>
    </location>
</feature>
<comment type="caution">
    <text evidence="2">The sequence shown here is derived from an EMBL/GenBank/DDBJ whole genome shotgun (WGS) entry which is preliminary data.</text>
</comment>
<sequence length="56" mass="6501">MLLHDRHDQGQCTTHRAVRHEDAIQRFGRFPHRSPALGRETTQEEREFLDADGFAG</sequence>
<dbReference type="Pfam" id="PF06041">
    <property type="entry name" value="DUF924"/>
    <property type="match status" value="1"/>
</dbReference>
<reference evidence="2 3" key="1">
    <citation type="submission" date="2016-08" db="EMBL/GenBank/DDBJ databases">
        <title>Evolution of the type three secretion system and type three effector repertoires in Xanthomonas.</title>
        <authorList>
            <person name="Merda D."/>
            <person name="Briand M."/>
            <person name="Bosis E."/>
            <person name="Rousseau C."/>
            <person name="Portier P."/>
            <person name="Jacques M.-A."/>
            <person name="Fischer-Le Saux M."/>
        </authorList>
    </citation>
    <scope>NUCLEOTIDE SEQUENCE [LARGE SCALE GENOMIC DNA]</scope>
    <source>
        <strain evidence="2 3">CFBP 4691</strain>
    </source>
</reference>
<protein>
    <recommendedName>
        <fullName evidence="4">DUF924 domain-containing protein</fullName>
    </recommendedName>
</protein>